<dbReference type="EMBL" id="KB445555">
    <property type="protein sequence ID" value="EMC96688.1"/>
    <property type="molecule type" value="Genomic_DNA"/>
</dbReference>
<keyword evidence="3" id="KW-0336">GPI-anchor</keyword>
<evidence type="ECO:0000259" key="9">
    <source>
        <dbReference type="Pfam" id="PF20238"/>
    </source>
</evidence>
<accession>M2MYL1</accession>
<dbReference type="Proteomes" id="UP000011761">
    <property type="component" value="Unassembled WGS sequence"/>
</dbReference>
<name>M2MYL1_BAUPA</name>
<organism evidence="10 11">
    <name type="scientific">Baudoinia panamericana (strain UAMH 10762)</name>
    <name type="common">Angels' share fungus</name>
    <name type="synonym">Baudoinia compniacensis (strain UAMH 10762)</name>
    <dbReference type="NCBI Taxonomy" id="717646"/>
    <lineage>
        <taxon>Eukaryota</taxon>
        <taxon>Fungi</taxon>
        <taxon>Dikarya</taxon>
        <taxon>Ascomycota</taxon>
        <taxon>Pezizomycotina</taxon>
        <taxon>Dothideomycetes</taxon>
        <taxon>Dothideomycetidae</taxon>
        <taxon>Mycosphaerellales</taxon>
        <taxon>Teratosphaeriaceae</taxon>
        <taxon>Baudoinia</taxon>
    </lineage>
</organism>
<evidence type="ECO:0000256" key="3">
    <source>
        <dbReference type="ARBA" id="ARBA00022622"/>
    </source>
</evidence>
<feature type="chain" id="PRO_5004021814" description="Copper acquisition factor BIM1-like domain-containing protein" evidence="8">
    <location>
        <begin position="19"/>
        <end position="230"/>
    </location>
</feature>
<keyword evidence="7" id="KW-0449">Lipoprotein</keyword>
<keyword evidence="4 8" id="KW-0732">Signal</keyword>
<dbReference type="InterPro" id="IPR046530">
    <property type="entry name" value="BIM1-like_dom"/>
</dbReference>
<dbReference type="eggNOG" id="ENOG502S92W">
    <property type="taxonomic scope" value="Eukaryota"/>
</dbReference>
<evidence type="ECO:0000256" key="6">
    <source>
        <dbReference type="ARBA" id="ARBA00023180"/>
    </source>
</evidence>
<dbReference type="CDD" id="cd21176">
    <property type="entry name" value="LPMO_auxiliary-like"/>
    <property type="match status" value="1"/>
</dbReference>
<proteinExistence type="predicted"/>
<keyword evidence="11" id="KW-1185">Reference proteome</keyword>
<evidence type="ECO:0000256" key="8">
    <source>
        <dbReference type="SAM" id="SignalP"/>
    </source>
</evidence>
<dbReference type="GO" id="GO:0005886">
    <property type="term" value="C:plasma membrane"/>
    <property type="evidence" value="ECO:0007669"/>
    <property type="project" value="UniProtKB-SubCell"/>
</dbReference>
<reference evidence="10 11" key="1">
    <citation type="journal article" date="2012" name="PLoS Pathog.">
        <title>Diverse lifestyles and strategies of plant pathogenesis encoded in the genomes of eighteen Dothideomycetes fungi.</title>
        <authorList>
            <person name="Ohm R.A."/>
            <person name="Feau N."/>
            <person name="Henrissat B."/>
            <person name="Schoch C.L."/>
            <person name="Horwitz B.A."/>
            <person name="Barry K.W."/>
            <person name="Condon B.J."/>
            <person name="Copeland A.C."/>
            <person name="Dhillon B."/>
            <person name="Glaser F."/>
            <person name="Hesse C.N."/>
            <person name="Kosti I."/>
            <person name="LaButti K."/>
            <person name="Lindquist E.A."/>
            <person name="Lucas S."/>
            <person name="Salamov A.A."/>
            <person name="Bradshaw R.E."/>
            <person name="Ciuffetti L."/>
            <person name="Hamelin R.C."/>
            <person name="Kema G.H.J."/>
            <person name="Lawrence C."/>
            <person name="Scott J.A."/>
            <person name="Spatafora J.W."/>
            <person name="Turgeon B.G."/>
            <person name="de Wit P.J.G.M."/>
            <person name="Zhong S."/>
            <person name="Goodwin S.B."/>
            <person name="Grigoriev I.V."/>
        </authorList>
    </citation>
    <scope>NUCLEOTIDE SEQUENCE [LARGE SCALE GENOMIC DNA]</scope>
    <source>
        <strain evidence="10 11">UAMH 10762</strain>
    </source>
</reference>
<dbReference type="AlphaFoldDB" id="M2MYL1"/>
<evidence type="ECO:0000256" key="7">
    <source>
        <dbReference type="ARBA" id="ARBA00023288"/>
    </source>
</evidence>
<gene>
    <name evidence="10" type="ORF">BAUCODRAFT_34074</name>
</gene>
<dbReference type="OrthoDB" id="2146436at2759"/>
<evidence type="ECO:0000256" key="5">
    <source>
        <dbReference type="ARBA" id="ARBA00023136"/>
    </source>
</evidence>
<evidence type="ECO:0000313" key="10">
    <source>
        <dbReference type="EMBL" id="EMC96688.1"/>
    </source>
</evidence>
<dbReference type="Pfam" id="PF20238">
    <property type="entry name" value="BIM1-like_dom"/>
    <property type="match status" value="1"/>
</dbReference>
<dbReference type="HOGENOM" id="CLU_070647_0_1_1"/>
<keyword evidence="6" id="KW-0325">Glycoprotein</keyword>
<evidence type="ECO:0000256" key="2">
    <source>
        <dbReference type="ARBA" id="ARBA00022475"/>
    </source>
</evidence>
<dbReference type="RefSeq" id="XP_007676142.1">
    <property type="nucleotide sequence ID" value="XM_007677952.1"/>
</dbReference>
<sequence>MMLFKTLLGLAVASLTSAHFILQWPPTAGFDDDLEPNAPCGGANVVSNSSNPQVQVGQFALSILNTHPAGEWLFRATTDTVGLSNFTTISPIVNTTGVGSFCLTNMMVPSFFAGSAGVIQVVDNSVDGVLYQCAPVNFVSGSNTTVGSSCSNATGFSAVRTGMTLNGFSANSSQASASSSAAASGSATASRSGSATASAATATSSAAAAVATGLSGLAGGLGLLAAGLIL</sequence>
<feature type="signal peptide" evidence="8">
    <location>
        <begin position="1"/>
        <end position="18"/>
    </location>
</feature>
<dbReference type="PANTHER" id="PTHR34992:SF1">
    <property type="entry name" value="COPPER ACQUISITION FACTOR BIM1-LIKE DOMAIN-CONTAINING PROTEIN"/>
    <property type="match status" value="1"/>
</dbReference>
<protein>
    <recommendedName>
        <fullName evidence="9">Copper acquisition factor BIM1-like domain-containing protein</fullName>
    </recommendedName>
</protein>
<dbReference type="GO" id="GO:0098552">
    <property type="term" value="C:side of membrane"/>
    <property type="evidence" value="ECO:0007669"/>
    <property type="project" value="UniProtKB-KW"/>
</dbReference>
<evidence type="ECO:0000256" key="4">
    <source>
        <dbReference type="ARBA" id="ARBA00022729"/>
    </source>
</evidence>
<keyword evidence="5" id="KW-0472">Membrane</keyword>
<dbReference type="InterPro" id="IPR046936">
    <property type="entry name" value="BIM1-like"/>
</dbReference>
<feature type="domain" description="Copper acquisition factor BIM1-like" evidence="9">
    <location>
        <begin position="17"/>
        <end position="155"/>
    </location>
</feature>
<dbReference type="KEGG" id="bcom:BAUCODRAFT_34074"/>
<dbReference type="GeneID" id="19112316"/>
<comment type="subcellular location">
    <subcellularLocation>
        <location evidence="1">Cell membrane</location>
        <topology evidence="1">Lipid-anchor</topology>
        <topology evidence="1">GPI-anchor</topology>
    </subcellularLocation>
</comment>
<evidence type="ECO:0000313" key="11">
    <source>
        <dbReference type="Proteomes" id="UP000011761"/>
    </source>
</evidence>
<evidence type="ECO:0000256" key="1">
    <source>
        <dbReference type="ARBA" id="ARBA00004609"/>
    </source>
</evidence>
<keyword evidence="2" id="KW-1003">Cell membrane</keyword>
<dbReference type="OMA" id="TGLGNFC"/>
<dbReference type="PANTHER" id="PTHR34992">
    <property type="entry name" value="HYPHAL ANASTAMOSIS-7 PROTEIN"/>
    <property type="match status" value="1"/>
</dbReference>